<dbReference type="NCBIfam" id="NF038070">
    <property type="entry name" value="LmbU_fam_TF"/>
    <property type="match status" value="1"/>
</dbReference>
<accession>A0ABV0LBD8</accession>
<evidence type="ECO:0000313" key="2">
    <source>
        <dbReference type="EMBL" id="MEQ0559619.1"/>
    </source>
</evidence>
<dbReference type="RefSeq" id="WP_348949837.1">
    <property type="nucleotide sequence ID" value="NZ_JBDZYD010000004.1"/>
</dbReference>
<sequence length="244" mass="27466">MNAASIPTRSRTAAVRHTVVTPPSLSAATPGPAMGRGVQVHKSGLLFTAQQSLGMWEQVGSRLFSFADSSTWWIADWLVYGETTFQDRYEEAIKQTSLSYQTLRNYTWVARRFPLARRRQVLSFSHHLEVVALAQPEQDYWLRKAEELTWSRNRLRAEIRASQATRDAESPQLQTDTATEPAARPSRAVADPVAVDRQLHLAVSPEELKQLESAAGQQGMSVENWAAETLRRAAAHSSWRLHCR</sequence>
<evidence type="ECO:0000256" key="1">
    <source>
        <dbReference type="SAM" id="MobiDB-lite"/>
    </source>
</evidence>
<gene>
    <name evidence="2" type="ORF">ABJI51_11095</name>
</gene>
<name>A0ABV0LBD8_9PSEU</name>
<feature type="region of interest" description="Disordered" evidence="1">
    <location>
        <begin position="161"/>
        <end position="190"/>
    </location>
</feature>
<comment type="caution">
    <text evidence="2">The sequence shown here is derived from an EMBL/GenBank/DDBJ whole genome shotgun (WGS) entry which is preliminary data.</text>
</comment>
<dbReference type="EMBL" id="JBDZYD010000004">
    <property type="protein sequence ID" value="MEQ0559619.1"/>
    <property type="molecule type" value="Genomic_DNA"/>
</dbReference>
<keyword evidence="3" id="KW-1185">Reference proteome</keyword>
<protein>
    <submittedName>
        <fullName evidence="2">LmbU family transcriptional regulator</fullName>
    </submittedName>
</protein>
<dbReference type="InterPro" id="IPR049735">
    <property type="entry name" value="NovE/LmbU-like"/>
</dbReference>
<dbReference type="Proteomes" id="UP001440984">
    <property type="component" value="Unassembled WGS sequence"/>
</dbReference>
<evidence type="ECO:0000313" key="3">
    <source>
        <dbReference type="Proteomes" id="UP001440984"/>
    </source>
</evidence>
<organism evidence="2 3">
    <name type="scientific">Amycolatopsis melonis</name>
    <dbReference type="NCBI Taxonomy" id="3156488"/>
    <lineage>
        <taxon>Bacteria</taxon>
        <taxon>Bacillati</taxon>
        <taxon>Actinomycetota</taxon>
        <taxon>Actinomycetes</taxon>
        <taxon>Pseudonocardiales</taxon>
        <taxon>Pseudonocardiaceae</taxon>
        <taxon>Amycolatopsis</taxon>
    </lineage>
</organism>
<reference evidence="2 3" key="1">
    <citation type="submission" date="2024-05" db="EMBL/GenBank/DDBJ databases">
        <authorList>
            <person name="Zhao H."/>
            <person name="Xu Y."/>
            <person name="Lin S."/>
            <person name="Spain J.C."/>
            <person name="Zhou N.-Y."/>
        </authorList>
    </citation>
    <scope>NUCLEOTIDE SEQUENCE [LARGE SCALE GENOMIC DNA]</scope>
    <source>
        <strain evidence="2 3">NEAU-NG30</strain>
    </source>
</reference>
<proteinExistence type="predicted"/>